<evidence type="ECO:0000313" key="2">
    <source>
        <dbReference type="Proteomes" id="UP001377168"/>
    </source>
</evidence>
<gene>
    <name evidence="1" type="ORF">WKI67_05530</name>
</gene>
<proteinExistence type="predicted"/>
<dbReference type="EMBL" id="JBBKAJ010000022">
    <property type="protein sequence ID" value="MEJ8632849.1"/>
    <property type="molecule type" value="Genomic_DNA"/>
</dbReference>
<comment type="caution">
    <text evidence="1">The sequence shown here is derived from an EMBL/GenBank/DDBJ whole genome shotgun (WGS) entry which is preliminary data.</text>
</comment>
<name>A0ACC6PN55_9ACTN</name>
<organism evidence="1 2">
    <name type="scientific">Streptomyces achmelvichensis</name>
    <dbReference type="NCBI Taxonomy" id="3134111"/>
    <lineage>
        <taxon>Bacteria</taxon>
        <taxon>Bacillati</taxon>
        <taxon>Actinomycetota</taxon>
        <taxon>Actinomycetes</taxon>
        <taxon>Kitasatosporales</taxon>
        <taxon>Streptomycetaceae</taxon>
        <taxon>Streptomyces</taxon>
    </lineage>
</organism>
<keyword evidence="2" id="KW-1185">Reference proteome</keyword>
<reference evidence="1" key="1">
    <citation type="submission" date="2024-03" db="EMBL/GenBank/DDBJ databases">
        <title>Novel Streptomyces species of biotechnological and ecological value are a feature of Machair soil.</title>
        <authorList>
            <person name="Prole J.R."/>
            <person name="Goodfellow M."/>
            <person name="Allenby N."/>
            <person name="Ward A.C."/>
        </authorList>
    </citation>
    <scope>NUCLEOTIDE SEQUENCE</scope>
    <source>
        <strain evidence="1">MS2.AVA.5</strain>
    </source>
</reference>
<accession>A0ACC6PN55</accession>
<sequence>MPNTQKVQRRDKAEDAVASARHARFGSLPERVRPEDTTEVVPLPTWSPS</sequence>
<protein>
    <submittedName>
        <fullName evidence="1">Uncharacterized protein</fullName>
    </submittedName>
</protein>
<dbReference type="Proteomes" id="UP001377168">
    <property type="component" value="Unassembled WGS sequence"/>
</dbReference>
<evidence type="ECO:0000313" key="1">
    <source>
        <dbReference type="EMBL" id="MEJ8632849.1"/>
    </source>
</evidence>